<dbReference type="EMBL" id="CP036348">
    <property type="protein sequence ID" value="QDV70854.1"/>
    <property type="molecule type" value="Genomic_DNA"/>
</dbReference>
<name>A0A518JZ82_9BACT</name>
<reference evidence="1 2" key="1">
    <citation type="submission" date="2019-02" db="EMBL/GenBank/DDBJ databases">
        <title>Deep-cultivation of Planctomycetes and their phenomic and genomic characterization uncovers novel biology.</title>
        <authorList>
            <person name="Wiegand S."/>
            <person name="Jogler M."/>
            <person name="Boedeker C."/>
            <person name="Pinto D."/>
            <person name="Vollmers J."/>
            <person name="Rivas-Marin E."/>
            <person name="Kohn T."/>
            <person name="Peeters S.H."/>
            <person name="Heuer A."/>
            <person name="Rast P."/>
            <person name="Oberbeckmann S."/>
            <person name="Bunk B."/>
            <person name="Jeske O."/>
            <person name="Meyerdierks A."/>
            <person name="Storesund J.E."/>
            <person name="Kallscheuer N."/>
            <person name="Luecker S."/>
            <person name="Lage O.M."/>
            <person name="Pohl T."/>
            <person name="Merkel B.J."/>
            <person name="Hornburger P."/>
            <person name="Mueller R.-W."/>
            <person name="Bruemmer F."/>
            <person name="Labrenz M."/>
            <person name="Spormann A.M."/>
            <person name="Op den Camp H."/>
            <person name="Overmann J."/>
            <person name="Amann R."/>
            <person name="Jetten M.S.M."/>
            <person name="Mascher T."/>
            <person name="Medema M.H."/>
            <person name="Devos D.P."/>
            <person name="Kaster A.-K."/>
            <person name="Ovreas L."/>
            <person name="Rohde M."/>
            <person name="Galperin M.Y."/>
            <person name="Jogler C."/>
        </authorList>
    </citation>
    <scope>NUCLEOTIDE SEQUENCE [LARGE SCALE GENOMIC DNA]</scope>
    <source>
        <strain evidence="1 2">Poly24</strain>
    </source>
</reference>
<protein>
    <submittedName>
        <fullName evidence="1">Uncharacterized protein</fullName>
    </submittedName>
</protein>
<sequence length="166" mass="19181">MYGNCFRIFLLALSIICMQGCNDVANLKMELDGSRDTTFAFWARLQRIQYDENPEIVRRFEALMTALLSGERVPEKFSSIASKHSHVIEQLNGIDANGVDPVATVYRDRLVASHLALANLVQDGDFIQDQDSRKFAMKNYIETWNDRYKVMSDLKEKFNWDFDVVE</sequence>
<evidence type="ECO:0000313" key="2">
    <source>
        <dbReference type="Proteomes" id="UP000315082"/>
    </source>
</evidence>
<keyword evidence="2" id="KW-1185">Reference proteome</keyword>
<dbReference type="AlphaFoldDB" id="A0A518JZ82"/>
<dbReference type="KEGG" id="rcf:Poly24_45870"/>
<organism evidence="1 2">
    <name type="scientific">Rosistilla carotiformis</name>
    <dbReference type="NCBI Taxonomy" id="2528017"/>
    <lineage>
        <taxon>Bacteria</taxon>
        <taxon>Pseudomonadati</taxon>
        <taxon>Planctomycetota</taxon>
        <taxon>Planctomycetia</taxon>
        <taxon>Pirellulales</taxon>
        <taxon>Pirellulaceae</taxon>
        <taxon>Rosistilla</taxon>
    </lineage>
</organism>
<gene>
    <name evidence="1" type="ORF">Poly24_45870</name>
</gene>
<proteinExistence type="predicted"/>
<accession>A0A518JZ82</accession>
<dbReference type="Proteomes" id="UP000315082">
    <property type="component" value="Chromosome"/>
</dbReference>
<evidence type="ECO:0000313" key="1">
    <source>
        <dbReference type="EMBL" id="QDV70854.1"/>
    </source>
</evidence>